<dbReference type="EMBL" id="PDLM01000015">
    <property type="protein sequence ID" value="RDW60560.1"/>
    <property type="molecule type" value="Genomic_DNA"/>
</dbReference>
<protein>
    <submittedName>
        <fullName evidence="2">Uncharacterized protein</fullName>
    </submittedName>
</protein>
<dbReference type="AlphaFoldDB" id="A0A3D8QFW0"/>
<keyword evidence="3" id="KW-1185">Reference proteome</keyword>
<proteinExistence type="predicted"/>
<evidence type="ECO:0000313" key="2">
    <source>
        <dbReference type="EMBL" id="RDW60560.1"/>
    </source>
</evidence>
<name>A0A3D8QFW0_9HELO</name>
<sequence length="146" mass="15912">MATLATTPAVLSLPHSSSQGRISRAHYRNAHHLVAKSRPAERCHGGSTRDFGLGCPSWNQTYIPAREGVLTLGSERAANPCRDHGHRGAASHLELRVDDAGQKFGWQLYVCDPEAGDERADAREDHELANSDHAISESARHEVVNT</sequence>
<organism evidence="2 3">
    <name type="scientific">Coleophoma cylindrospora</name>
    <dbReference type="NCBI Taxonomy" id="1849047"/>
    <lineage>
        <taxon>Eukaryota</taxon>
        <taxon>Fungi</taxon>
        <taxon>Dikarya</taxon>
        <taxon>Ascomycota</taxon>
        <taxon>Pezizomycotina</taxon>
        <taxon>Leotiomycetes</taxon>
        <taxon>Helotiales</taxon>
        <taxon>Dermateaceae</taxon>
        <taxon>Coleophoma</taxon>
    </lineage>
</organism>
<accession>A0A3D8QFW0</accession>
<dbReference type="Proteomes" id="UP000256645">
    <property type="component" value="Unassembled WGS sequence"/>
</dbReference>
<feature type="region of interest" description="Disordered" evidence="1">
    <location>
        <begin position="117"/>
        <end position="146"/>
    </location>
</feature>
<gene>
    <name evidence="2" type="ORF">BP6252_11943</name>
</gene>
<evidence type="ECO:0000313" key="3">
    <source>
        <dbReference type="Proteomes" id="UP000256645"/>
    </source>
</evidence>
<evidence type="ECO:0000256" key="1">
    <source>
        <dbReference type="SAM" id="MobiDB-lite"/>
    </source>
</evidence>
<comment type="caution">
    <text evidence="2">The sequence shown here is derived from an EMBL/GenBank/DDBJ whole genome shotgun (WGS) entry which is preliminary data.</text>
</comment>
<reference evidence="2 3" key="1">
    <citation type="journal article" date="2018" name="IMA Fungus">
        <title>IMA Genome-F 9: Draft genome sequence of Annulohypoxylon stygium, Aspergillus mulundensis, Berkeleyomyces basicola (syn. Thielaviopsis basicola), Ceratocystis smalleyi, two Cercospora beticola strains, Coleophoma cylindrospora, Fusarium fracticaudum, Phialophora cf. hyalina, and Morchella septimelata.</title>
        <authorList>
            <person name="Wingfield B.D."/>
            <person name="Bills G.F."/>
            <person name="Dong Y."/>
            <person name="Huang W."/>
            <person name="Nel W.J."/>
            <person name="Swalarsk-Parry B.S."/>
            <person name="Vaghefi N."/>
            <person name="Wilken P.M."/>
            <person name="An Z."/>
            <person name="de Beer Z.W."/>
            <person name="De Vos L."/>
            <person name="Chen L."/>
            <person name="Duong T.A."/>
            <person name="Gao Y."/>
            <person name="Hammerbacher A."/>
            <person name="Kikkert J.R."/>
            <person name="Li Y."/>
            <person name="Li H."/>
            <person name="Li K."/>
            <person name="Li Q."/>
            <person name="Liu X."/>
            <person name="Ma X."/>
            <person name="Naidoo K."/>
            <person name="Pethybridge S.J."/>
            <person name="Sun J."/>
            <person name="Steenkamp E.T."/>
            <person name="van der Nest M.A."/>
            <person name="van Wyk S."/>
            <person name="Wingfield M.J."/>
            <person name="Xiong C."/>
            <person name="Yue Q."/>
            <person name="Zhang X."/>
        </authorList>
    </citation>
    <scope>NUCLEOTIDE SEQUENCE [LARGE SCALE GENOMIC DNA]</scope>
    <source>
        <strain evidence="2 3">BP6252</strain>
    </source>
</reference>